<dbReference type="RefSeq" id="WP_245729553.1">
    <property type="nucleotide sequence ID" value="NZ_FODS01000040.1"/>
</dbReference>
<feature type="compositionally biased region" description="Basic and acidic residues" evidence="5">
    <location>
        <begin position="83"/>
        <end position="93"/>
    </location>
</feature>
<keyword evidence="3" id="KW-1133">Transmembrane helix</keyword>
<dbReference type="InterPro" id="IPR037682">
    <property type="entry name" value="TonB_C"/>
</dbReference>
<feature type="compositionally biased region" description="Low complexity" evidence="5">
    <location>
        <begin position="233"/>
        <end position="250"/>
    </location>
</feature>
<evidence type="ECO:0000256" key="5">
    <source>
        <dbReference type="SAM" id="MobiDB-lite"/>
    </source>
</evidence>
<evidence type="ECO:0000313" key="9">
    <source>
        <dbReference type="Proteomes" id="UP000198893"/>
    </source>
</evidence>
<evidence type="ECO:0000259" key="7">
    <source>
        <dbReference type="PROSITE" id="PS52015"/>
    </source>
</evidence>
<evidence type="ECO:0000256" key="2">
    <source>
        <dbReference type="ARBA" id="ARBA00022692"/>
    </source>
</evidence>
<sequence length="344" mass="34897">MIASSRIAKASALVIALAAHGALALTLVAPEAPQSEGTAGAAEVRLGNAFADMAAGTLAAQPADTEADVSDVERATPQTAEPTPRKTPPEHAQEAMPEETEAVTPDRPDRVEVESADPAARARASVARQADPEGGAPPSLPDRIAALPSADIARAALPADTLPPAKAQPSPSPRTAERLTGADPANATVARSLRPRMRDKSFEAAHKTVTKPQPAKKQKAQPTQSGAASNARAGETTGTETASAPSSGTEGRQKEAGNAAASNYPGLVRRKLARAGKPRVNARGTVVVAFTISSGGGLASVSLAQSSGNGALDQAAVRLVRNAAPFPEPPSGARRTFSIEIKGG</sequence>
<evidence type="ECO:0000256" key="1">
    <source>
        <dbReference type="ARBA" id="ARBA00004167"/>
    </source>
</evidence>
<accession>A0A1H8W2I0</accession>
<dbReference type="Gene3D" id="3.30.1150.10">
    <property type="match status" value="1"/>
</dbReference>
<keyword evidence="2" id="KW-0812">Transmembrane</keyword>
<evidence type="ECO:0000256" key="4">
    <source>
        <dbReference type="ARBA" id="ARBA00023136"/>
    </source>
</evidence>
<comment type="subcellular location">
    <subcellularLocation>
        <location evidence="1">Membrane</location>
        <topology evidence="1">Single-pass membrane protein</topology>
    </subcellularLocation>
</comment>
<gene>
    <name evidence="8" type="ORF">SAMN04490248_14013</name>
</gene>
<evidence type="ECO:0000256" key="6">
    <source>
        <dbReference type="SAM" id="SignalP"/>
    </source>
</evidence>
<dbReference type="STRING" id="569882.SAMN04490248_14013"/>
<organism evidence="8 9">
    <name type="scientific">Salinihabitans flavidus</name>
    <dbReference type="NCBI Taxonomy" id="569882"/>
    <lineage>
        <taxon>Bacteria</taxon>
        <taxon>Pseudomonadati</taxon>
        <taxon>Pseudomonadota</taxon>
        <taxon>Alphaproteobacteria</taxon>
        <taxon>Rhodobacterales</taxon>
        <taxon>Roseobacteraceae</taxon>
        <taxon>Salinihabitans</taxon>
    </lineage>
</organism>
<keyword evidence="4" id="KW-0472">Membrane</keyword>
<evidence type="ECO:0000313" key="8">
    <source>
        <dbReference type="EMBL" id="SEP21687.1"/>
    </source>
</evidence>
<dbReference type="PROSITE" id="PS52015">
    <property type="entry name" value="TONB_CTD"/>
    <property type="match status" value="1"/>
</dbReference>
<feature type="chain" id="PRO_5011692038" evidence="6">
    <location>
        <begin position="25"/>
        <end position="344"/>
    </location>
</feature>
<feature type="signal peptide" evidence="6">
    <location>
        <begin position="1"/>
        <end position="24"/>
    </location>
</feature>
<feature type="compositionally biased region" description="Low complexity" evidence="5">
    <location>
        <begin position="116"/>
        <end position="129"/>
    </location>
</feature>
<dbReference type="SUPFAM" id="SSF74653">
    <property type="entry name" value="TolA/TonB C-terminal domain"/>
    <property type="match status" value="1"/>
</dbReference>
<keyword evidence="6" id="KW-0732">Signal</keyword>
<keyword evidence="9" id="KW-1185">Reference proteome</keyword>
<dbReference type="InterPro" id="IPR006260">
    <property type="entry name" value="TonB/TolA_C"/>
</dbReference>
<dbReference type="EMBL" id="FODS01000040">
    <property type="protein sequence ID" value="SEP21687.1"/>
    <property type="molecule type" value="Genomic_DNA"/>
</dbReference>
<name>A0A1H8W2I0_9RHOB</name>
<dbReference type="Proteomes" id="UP000198893">
    <property type="component" value="Unassembled WGS sequence"/>
</dbReference>
<feature type="domain" description="TonB C-terminal" evidence="7">
    <location>
        <begin position="258"/>
        <end position="344"/>
    </location>
</feature>
<feature type="compositionally biased region" description="Basic and acidic residues" evidence="5">
    <location>
        <begin position="104"/>
        <end position="113"/>
    </location>
</feature>
<proteinExistence type="predicted"/>
<protein>
    <submittedName>
        <fullName evidence="8">Outer membrane transport energization protein TonB</fullName>
    </submittedName>
</protein>
<reference evidence="8 9" key="1">
    <citation type="submission" date="2016-10" db="EMBL/GenBank/DDBJ databases">
        <authorList>
            <person name="de Groot N.N."/>
        </authorList>
    </citation>
    <scope>NUCLEOTIDE SEQUENCE [LARGE SCALE GENOMIC DNA]</scope>
    <source>
        <strain evidence="8 9">DSM 27842</strain>
    </source>
</reference>
<feature type="region of interest" description="Disordered" evidence="5">
    <location>
        <begin position="57"/>
        <end position="263"/>
    </location>
</feature>
<dbReference type="NCBIfam" id="TIGR01352">
    <property type="entry name" value="tonB_Cterm"/>
    <property type="match status" value="1"/>
</dbReference>
<dbReference type="GO" id="GO:0055085">
    <property type="term" value="P:transmembrane transport"/>
    <property type="evidence" value="ECO:0007669"/>
    <property type="project" value="InterPro"/>
</dbReference>
<dbReference type="GO" id="GO:0016020">
    <property type="term" value="C:membrane"/>
    <property type="evidence" value="ECO:0007669"/>
    <property type="project" value="UniProtKB-SubCell"/>
</dbReference>
<feature type="compositionally biased region" description="Basic and acidic residues" evidence="5">
    <location>
        <begin position="196"/>
        <end position="206"/>
    </location>
</feature>
<evidence type="ECO:0000256" key="3">
    <source>
        <dbReference type="ARBA" id="ARBA00022989"/>
    </source>
</evidence>
<dbReference type="Pfam" id="PF13103">
    <property type="entry name" value="TonB_2"/>
    <property type="match status" value="1"/>
</dbReference>
<dbReference type="AlphaFoldDB" id="A0A1H8W2I0"/>